<evidence type="ECO:0000313" key="25">
    <source>
        <dbReference type="Proteomes" id="UP000095767"/>
    </source>
</evidence>
<keyword evidence="25" id="KW-1185">Reference proteome</keyword>
<sequence length="908" mass="99522">MFVKEVVEKPIGSFIRNHSHLRYHTEPSFQPHVDKCYDHVPFVFSLKTFDQKSNVSHSECHMTVMSGGLQKAANRKSLSFVLMEACVNHRGHSKCTIMLWMLVTANLWMMCSSSTQKQVLLPGFSGSEMDYIDNNGMFLLSNGSVFGFGFVTNSASDSTSYLLAVVHLASTSIVWSANANSPVSHSDNFVFDKDGNAYLQSGGSNAWSANISSKGATSMQLLDSGNLIMLGKDGSSPLWQSFSYPTDTLLSGQSFVDGMTLVSHSNTQNMTYTLQIKSGDMMLYAGLQTPQPYWSALKDNRVIVNKNGNNIYSAKLSSNSWLFYDQSGLLLSQLVIAQQGDANTTLAAVLGNDGLITFYMLQGVNGKRTLSIPVPQDSCDMPAHCKPYSICDSGGTGCQCPTALSSYANCNPGIISPCNSKDKFQLAQLDSGVGYVVTSFTSPLPKTNLTGCKNACMGNCSCVAVFFDQTLGNCFLFNQIGNLQQKDGGKSSFASFIKVSSSNLGSGQGGSDNGRLTIIIVVIVVGTLAVIGVLIYVGFCIYERRRRHPPSQDDAASSEDDGFLQTISGAPTRYTYRELQDATNNFSNKLGQGGFGSVYLGTLPDGSRIAVKKLEGIGQGKKEFRSEVTIIGSIHHIHLVKLRGFCVEGAHKLLAYEYMAKGSLDRWIFQNNKDSSLLDWDTRFNIALGTAKGLAYLHQDCESKIVHCDIKPENVLLDDNFLAKVSDFGLAKLMTREQSHVFTTLRGTRGYLAPEWLTNYAISEKSDVYSYGMVLLEIISGRKSYDPVESSEKAHFPSYAFKKLEEGDLRDIFDSKLKYNDKDERVEMAIKVALWCIQEDFYQRPSMSKVIQMLEGVCDVPHPPISSQIGYRLYANAFKSSSEEGTSSGMSDNNSDALLSAVRLSGPR</sequence>
<keyword evidence="4" id="KW-0597">Phosphoprotein</keyword>
<dbReference type="InterPro" id="IPR017441">
    <property type="entry name" value="Protein_kinase_ATP_BS"/>
</dbReference>
<keyword evidence="7" id="KW-0732">Signal</keyword>
<dbReference type="InterPro" id="IPR001480">
    <property type="entry name" value="Bulb-type_lectin_dom"/>
</dbReference>
<evidence type="ECO:0000256" key="11">
    <source>
        <dbReference type="ARBA" id="ARBA00022840"/>
    </source>
</evidence>
<dbReference type="InterPro" id="IPR008271">
    <property type="entry name" value="Ser/Thr_kinase_AS"/>
</dbReference>
<evidence type="ECO:0000256" key="21">
    <source>
        <dbReference type="SAM" id="Phobius"/>
    </source>
</evidence>
<dbReference type="PROSITE" id="PS00107">
    <property type="entry name" value="PROTEIN_KINASE_ATP"/>
    <property type="match status" value="1"/>
</dbReference>
<evidence type="ECO:0000259" key="22">
    <source>
        <dbReference type="PROSITE" id="PS50011"/>
    </source>
</evidence>
<dbReference type="InterPro" id="IPR051343">
    <property type="entry name" value="G-type_lectin_kinases/EP1-like"/>
</dbReference>
<evidence type="ECO:0000256" key="4">
    <source>
        <dbReference type="ARBA" id="ARBA00022553"/>
    </source>
</evidence>
<keyword evidence="13 21" id="KW-0472">Membrane</keyword>
<name>A0A1E5URP9_9POAL</name>
<feature type="domain" description="Bulb-type lectin" evidence="23">
    <location>
        <begin position="123"/>
        <end position="242"/>
    </location>
</feature>
<dbReference type="Gene3D" id="1.10.510.10">
    <property type="entry name" value="Transferase(Phosphotransferase) domain 1"/>
    <property type="match status" value="1"/>
</dbReference>
<dbReference type="SMART" id="SM00220">
    <property type="entry name" value="S_TKc"/>
    <property type="match status" value="1"/>
</dbReference>
<proteinExistence type="inferred from homology"/>
<dbReference type="PROSITE" id="PS50011">
    <property type="entry name" value="PROTEIN_KINASE_DOM"/>
    <property type="match status" value="1"/>
</dbReference>
<evidence type="ECO:0000256" key="6">
    <source>
        <dbReference type="ARBA" id="ARBA00022692"/>
    </source>
</evidence>
<dbReference type="PANTHER" id="PTHR47976">
    <property type="entry name" value="G-TYPE LECTIN S-RECEPTOR-LIKE SERINE/THREONINE-PROTEIN KINASE SD2-5"/>
    <property type="match status" value="1"/>
</dbReference>
<dbReference type="FunFam" id="1.10.510.10:FF:000248">
    <property type="entry name" value="S-receptor-like kinase 5"/>
    <property type="match status" value="1"/>
</dbReference>
<dbReference type="PANTHER" id="PTHR47976:SF115">
    <property type="entry name" value="RECEPTOR-LIKE SERINE_THREONINE-PROTEIN KINASE"/>
    <property type="match status" value="1"/>
</dbReference>
<keyword evidence="16" id="KW-0325">Glycoprotein</keyword>
<dbReference type="InterPro" id="IPR024171">
    <property type="entry name" value="SRK-like_kinase"/>
</dbReference>
<dbReference type="GO" id="GO:0106310">
    <property type="term" value="F:protein serine kinase activity"/>
    <property type="evidence" value="ECO:0007669"/>
    <property type="project" value="RHEA"/>
</dbReference>
<dbReference type="AlphaFoldDB" id="A0A1E5URP9"/>
<dbReference type="GO" id="GO:0051707">
    <property type="term" value="P:response to other organism"/>
    <property type="evidence" value="ECO:0007669"/>
    <property type="project" value="UniProtKB-ARBA"/>
</dbReference>
<dbReference type="FunFam" id="3.30.200.20:FF:000178">
    <property type="entry name" value="serine/threonine-protein kinase PBS1-like"/>
    <property type="match status" value="1"/>
</dbReference>
<dbReference type="Pfam" id="PF01453">
    <property type="entry name" value="B_lectin"/>
    <property type="match status" value="1"/>
</dbReference>
<dbReference type="Pfam" id="PF00069">
    <property type="entry name" value="Pkinase"/>
    <property type="match status" value="1"/>
</dbReference>
<dbReference type="EMBL" id="LWDX02066379">
    <property type="protein sequence ID" value="OEL15551.1"/>
    <property type="molecule type" value="Genomic_DNA"/>
</dbReference>
<dbReference type="FunFam" id="2.90.10.10:FF:000008">
    <property type="entry name" value="Serine/threonine-protein kinase"/>
    <property type="match status" value="1"/>
</dbReference>
<keyword evidence="5 19" id="KW-0808">Transferase</keyword>
<dbReference type="CDD" id="cd14066">
    <property type="entry name" value="STKc_IRAK"/>
    <property type="match status" value="1"/>
</dbReference>
<keyword evidence="3" id="KW-0245">EGF-like domain</keyword>
<evidence type="ECO:0000256" key="18">
    <source>
        <dbReference type="ARBA" id="ARBA00048679"/>
    </source>
</evidence>
<evidence type="ECO:0000256" key="1">
    <source>
        <dbReference type="ARBA" id="ARBA00004479"/>
    </source>
</evidence>
<evidence type="ECO:0000256" key="5">
    <source>
        <dbReference type="ARBA" id="ARBA00022679"/>
    </source>
</evidence>
<evidence type="ECO:0000256" key="16">
    <source>
        <dbReference type="ARBA" id="ARBA00023180"/>
    </source>
</evidence>
<evidence type="ECO:0000256" key="12">
    <source>
        <dbReference type="ARBA" id="ARBA00022989"/>
    </source>
</evidence>
<comment type="catalytic activity">
    <reaction evidence="17 19">
        <text>L-threonyl-[protein] + ATP = O-phospho-L-threonyl-[protein] + ADP + H(+)</text>
        <dbReference type="Rhea" id="RHEA:46608"/>
        <dbReference type="Rhea" id="RHEA-COMP:11060"/>
        <dbReference type="Rhea" id="RHEA-COMP:11605"/>
        <dbReference type="ChEBI" id="CHEBI:15378"/>
        <dbReference type="ChEBI" id="CHEBI:30013"/>
        <dbReference type="ChEBI" id="CHEBI:30616"/>
        <dbReference type="ChEBI" id="CHEBI:61977"/>
        <dbReference type="ChEBI" id="CHEBI:456216"/>
        <dbReference type="EC" id="2.7.11.1"/>
    </reaction>
</comment>
<organism evidence="24 25">
    <name type="scientific">Dichanthelium oligosanthes</name>
    <dbReference type="NCBI Taxonomy" id="888268"/>
    <lineage>
        <taxon>Eukaryota</taxon>
        <taxon>Viridiplantae</taxon>
        <taxon>Streptophyta</taxon>
        <taxon>Embryophyta</taxon>
        <taxon>Tracheophyta</taxon>
        <taxon>Spermatophyta</taxon>
        <taxon>Magnoliopsida</taxon>
        <taxon>Liliopsida</taxon>
        <taxon>Poales</taxon>
        <taxon>Poaceae</taxon>
        <taxon>PACMAD clade</taxon>
        <taxon>Panicoideae</taxon>
        <taxon>Panicodae</taxon>
        <taxon>Paniceae</taxon>
        <taxon>Dichantheliinae</taxon>
        <taxon>Dichanthelium</taxon>
    </lineage>
</organism>
<comment type="similarity">
    <text evidence="19">Belongs to the protein kinase superfamily. Ser/Thr protein kinase family.</text>
</comment>
<dbReference type="Gene3D" id="2.90.10.10">
    <property type="entry name" value="Bulb-type lectin domain"/>
    <property type="match status" value="1"/>
</dbReference>
<dbReference type="InterPro" id="IPR000719">
    <property type="entry name" value="Prot_kinase_dom"/>
</dbReference>
<reference evidence="24 25" key="1">
    <citation type="submission" date="2016-09" db="EMBL/GenBank/DDBJ databases">
        <title>The draft genome of Dichanthelium oligosanthes: A C3 panicoid grass species.</title>
        <authorList>
            <person name="Studer A.J."/>
            <person name="Schnable J.C."/>
            <person name="Brutnell T.P."/>
        </authorList>
    </citation>
    <scope>NUCLEOTIDE SEQUENCE [LARGE SCALE GENOMIC DNA]</scope>
    <source>
        <strain evidence="25">cv. Kellogg 1175</strain>
        <tissue evidence="24">Leaf</tissue>
    </source>
</reference>
<dbReference type="EC" id="2.7.11.1" evidence="19"/>
<evidence type="ECO:0000256" key="7">
    <source>
        <dbReference type="ARBA" id="ARBA00022729"/>
    </source>
</evidence>
<keyword evidence="9 19" id="KW-0547">Nucleotide-binding</keyword>
<keyword evidence="14" id="KW-1015">Disulfide bond</keyword>
<dbReference type="SMART" id="SM00108">
    <property type="entry name" value="B_lectin"/>
    <property type="match status" value="1"/>
</dbReference>
<evidence type="ECO:0000256" key="13">
    <source>
        <dbReference type="ARBA" id="ARBA00023136"/>
    </source>
</evidence>
<dbReference type="PROSITE" id="PS50927">
    <property type="entry name" value="BULB_LECTIN"/>
    <property type="match status" value="1"/>
</dbReference>
<dbReference type="GO" id="GO:0005524">
    <property type="term" value="F:ATP binding"/>
    <property type="evidence" value="ECO:0007669"/>
    <property type="project" value="UniProtKB-UniRule"/>
</dbReference>
<feature type="binding site" evidence="20">
    <location>
        <position position="613"/>
    </location>
    <ligand>
        <name>ATP</name>
        <dbReference type="ChEBI" id="CHEBI:30616"/>
    </ligand>
</feature>
<dbReference type="GO" id="GO:0004674">
    <property type="term" value="F:protein serine/threonine kinase activity"/>
    <property type="evidence" value="ECO:0007669"/>
    <property type="project" value="UniProtKB-KW"/>
</dbReference>
<comment type="caution">
    <text evidence="24">The sequence shown here is derived from an EMBL/GenBank/DDBJ whole genome shotgun (WGS) entry which is preliminary data.</text>
</comment>
<keyword evidence="2 19" id="KW-0723">Serine/threonine-protein kinase</keyword>
<dbReference type="CDD" id="cd00028">
    <property type="entry name" value="B_lectin"/>
    <property type="match status" value="1"/>
</dbReference>
<evidence type="ECO:0000256" key="8">
    <source>
        <dbReference type="ARBA" id="ARBA00022734"/>
    </source>
</evidence>
<protein>
    <recommendedName>
        <fullName evidence="19">Receptor-like serine/threonine-protein kinase</fullName>
        <ecNumber evidence="19">2.7.11.1</ecNumber>
    </recommendedName>
</protein>
<dbReference type="PIRSF" id="PIRSF000641">
    <property type="entry name" value="SRK"/>
    <property type="match status" value="1"/>
</dbReference>
<dbReference type="GO" id="GO:0016020">
    <property type="term" value="C:membrane"/>
    <property type="evidence" value="ECO:0007669"/>
    <property type="project" value="UniProtKB-SubCell"/>
</dbReference>
<evidence type="ECO:0000256" key="15">
    <source>
        <dbReference type="ARBA" id="ARBA00023170"/>
    </source>
</evidence>
<keyword evidence="10 19" id="KW-0418">Kinase</keyword>
<evidence type="ECO:0000256" key="9">
    <source>
        <dbReference type="ARBA" id="ARBA00022741"/>
    </source>
</evidence>
<dbReference type="Gene3D" id="3.30.200.20">
    <property type="entry name" value="Phosphorylase Kinase, domain 1"/>
    <property type="match status" value="1"/>
</dbReference>
<dbReference type="SUPFAM" id="SSF51110">
    <property type="entry name" value="alpha-D-mannose-specific plant lectins"/>
    <property type="match status" value="1"/>
</dbReference>
<comment type="subcellular location">
    <subcellularLocation>
        <location evidence="1">Membrane</location>
        <topology evidence="1">Single-pass type I membrane protein</topology>
    </subcellularLocation>
</comment>
<dbReference type="STRING" id="888268.A0A1E5URP9"/>
<evidence type="ECO:0000256" key="2">
    <source>
        <dbReference type="ARBA" id="ARBA00022527"/>
    </source>
</evidence>
<dbReference type="InterPro" id="IPR036426">
    <property type="entry name" value="Bulb-type_lectin_dom_sf"/>
</dbReference>
<evidence type="ECO:0000259" key="23">
    <source>
        <dbReference type="PROSITE" id="PS50927"/>
    </source>
</evidence>
<keyword evidence="12 21" id="KW-1133">Transmembrane helix</keyword>
<dbReference type="Proteomes" id="UP000095767">
    <property type="component" value="Unassembled WGS sequence"/>
</dbReference>
<dbReference type="SUPFAM" id="SSF56112">
    <property type="entry name" value="Protein kinase-like (PK-like)"/>
    <property type="match status" value="1"/>
</dbReference>
<evidence type="ECO:0000256" key="3">
    <source>
        <dbReference type="ARBA" id="ARBA00022536"/>
    </source>
</evidence>
<keyword evidence="6 21" id="KW-0812">Transmembrane</keyword>
<dbReference type="GO" id="GO:0030246">
    <property type="term" value="F:carbohydrate binding"/>
    <property type="evidence" value="ECO:0007669"/>
    <property type="project" value="UniProtKB-KW"/>
</dbReference>
<evidence type="ECO:0000256" key="19">
    <source>
        <dbReference type="PIRNR" id="PIRNR000641"/>
    </source>
</evidence>
<gene>
    <name evidence="24" type="ORF">BAE44_0023430</name>
</gene>
<keyword evidence="8 24" id="KW-0430">Lectin</keyword>
<dbReference type="PROSITE" id="PS00108">
    <property type="entry name" value="PROTEIN_KINASE_ST"/>
    <property type="match status" value="1"/>
</dbReference>
<dbReference type="OrthoDB" id="1668230at2759"/>
<keyword evidence="11 19" id="KW-0067">ATP-binding</keyword>
<evidence type="ECO:0000256" key="14">
    <source>
        <dbReference type="ARBA" id="ARBA00023157"/>
    </source>
</evidence>
<evidence type="ECO:0000256" key="10">
    <source>
        <dbReference type="ARBA" id="ARBA00022777"/>
    </source>
</evidence>
<dbReference type="InterPro" id="IPR011009">
    <property type="entry name" value="Kinase-like_dom_sf"/>
</dbReference>
<dbReference type="CDD" id="cd01098">
    <property type="entry name" value="PAN_AP_plant"/>
    <property type="match status" value="1"/>
</dbReference>
<keyword evidence="15 24" id="KW-0675">Receptor</keyword>
<evidence type="ECO:0000313" key="24">
    <source>
        <dbReference type="EMBL" id="OEL15551.1"/>
    </source>
</evidence>
<comment type="catalytic activity">
    <reaction evidence="18 19">
        <text>L-seryl-[protein] + ATP = O-phospho-L-seryl-[protein] + ADP + H(+)</text>
        <dbReference type="Rhea" id="RHEA:17989"/>
        <dbReference type="Rhea" id="RHEA-COMP:9863"/>
        <dbReference type="Rhea" id="RHEA-COMP:11604"/>
        <dbReference type="ChEBI" id="CHEBI:15378"/>
        <dbReference type="ChEBI" id="CHEBI:29999"/>
        <dbReference type="ChEBI" id="CHEBI:30616"/>
        <dbReference type="ChEBI" id="CHEBI:83421"/>
        <dbReference type="ChEBI" id="CHEBI:456216"/>
        <dbReference type="EC" id="2.7.11.1"/>
    </reaction>
</comment>
<evidence type="ECO:0000256" key="20">
    <source>
        <dbReference type="PROSITE-ProRule" id="PRU10141"/>
    </source>
</evidence>
<feature type="domain" description="Protein kinase" evidence="22">
    <location>
        <begin position="584"/>
        <end position="865"/>
    </location>
</feature>
<evidence type="ECO:0000256" key="17">
    <source>
        <dbReference type="ARBA" id="ARBA00047899"/>
    </source>
</evidence>
<accession>A0A1E5URP9</accession>
<feature type="transmembrane region" description="Helical" evidence="21">
    <location>
        <begin position="516"/>
        <end position="542"/>
    </location>
</feature>